<evidence type="ECO:0000313" key="14">
    <source>
        <dbReference type="Proteomes" id="UP001407405"/>
    </source>
</evidence>
<sequence length="507" mass="56012">MAEALEKIRAQLNEFFLQYTKKQKITMAVALALVLLIATGVIFYVTRTEYVVLYDNLDPQQSGEVMNALQANNIRAQLGATSRIIEVPKSDEKRAQVVVATEGLPTARFSFEEAFSGNSFMMTSEERSRRIQLAQQNFLAATIEEIPGVRKAVVNISIPERSGFLLGDEQSFSKASVFLDLQNQLDDASVNGIAVLVSNAVDGLIPENVTVHGPDGRVLSQLQESTEAMEVGNQLTMQRTVKSDLEKSITDFLSTVYGYGNVVVMANVRLDFNSEVTEIQQFSPPIEDETEGIARSLQELHRSSVSEGGGAVPGTDPNVEDVVQYVEMDGTTTTYEEASRTINYEINELRQKIIKAQGQVQDITVAVFINSDALPDGNLTDDERTELMSIISAAAGLDTRVVQVGVQRFDVPVVPDFSTAVAPVIPVWLLVVLAVVALVGSFLLYRRFTRKEPENDLELDMAFQDQVPEDELDLEMSGSQVKQQIEKLVDKNPEAISHLLRNWLSED</sequence>
<keyword evidence="6 10" id="KW-1133">Transmembrane helix</keyword>
<evidence type="ECO:0000256" key="10">
    <source>
        <dbReference type="SAM" id="Phobius"/>
    </source>
</evidence>
<evidence type="ECO:0000259" key="12">
    <source>
        <dbReference type="Pfam" id="PF08345"/>
    </source>
</evidence>
<protein>
    <recommendedName>
        <fullName evidence="9">Flagellar M-ring protein</fullName>
    </recommendedName>
</protein>
<dbReference type="EMBL" id="JBCITM010000002">
    <property type="protein sequence ID" value="MEN1759453.1"/>
    <property type="molecule type" value="Genomic_DNA"/>
</dbReference>
<dbReference type="InterPro" id="IPR045851">
    <property type="entry name" value="AMP-bd_C_sf"/>
</dbReference>
<dbReference type="Pfam" id="PF08345">
    <property type="entry name" value="YscJ_FliF_C"/>
    <property type="match status" value="1"/>
</dbReference>
<dbReference type="PANTHER" id="PTHR30046:SF0">
    <property type="entry name" value="FLAGELLAR M-RING PROTEIN"/>
    <property type="match status" value="1"/>
</dbReference>
<comment type="subcellular location">
    <subcellularLocation>
        <location evidence="1 9">Bacterial flagellum basal body</location>
    </subcellularLocation>
    <subcellularLocation>
        <location evidence="2">Cell membrane</location>
        <topology evidence="2">Multi-pass membrane protein</topology>
    </subcellularLocation>
</comment>
<comment type="caution">
    <text evidence="13">The sequence shown here is derived from an EMBL/GenBank/DDBJ whole genome shotgun (WGS) entry which is preliminary data.</text>
</comment>
<keyword evidence="4" id="KW-1003">Cell membrane</keyword>
<feature type="domain" description="Flagellar M-ring N-terminal" evidence="11">
    <location>
        <begin position="46"/>
        <end position="221"/>
    </location>
</feature>
<keyword evidence="13" id="KW-0969">Cilium</keyword>
<keyword evidence="13" id="KW-0282">Flagellum</keyword>
<comment type="function">
    <text evidence="9">The M ring may be actively involved in energy transduction.</text>
</comment>
<dbReference type="InterPro" id="IPR000067">
    <property type="entry name" value="FlgMring_FliF"/>
</dbReference>
<feature type="domain" description="Flagellar M-ring C-terminal" evidence="12">
    <location>
        <begin position="253"/>
        <end position="399"/>
    </location>
</feature>
<dbReference type="InterPro" id="IPR006182">
    <property type="entry name" value="FliF_N_dom"/>
</dbReference>
<organism evidence="13 14">
    <name type="scientific">Anoxynatronum sibiricum</name>
    <dbReference type="NCBI Taxonomy" id="210623"/>
    <lineage>
        <taxon>Bacteria</taxon>
        <taxon>Bacillati</taxon>
        <taxon>Bacillota</taxon>
        <taxon>Clostridia</taxon>
        <taxon>Eubacteriales</taxon>
        <taxon>Clostridiaceae</taxon>
        <taxon>Anoxynatronum</taxon>
    </lineage>
</organism>
<evidence type="ECO:0000256" key="1">
    <source>
        <dbReference type="ARBA" id="ARBA00004117"/>
    </source>
</evidence>
<feature type="transmembrane region" description="Helical" evidence="10">
    <location>
        <begin position="425"/>
        <end position="445"/>
    </location>
</feature>
<dbReference type="Gene3D" id="3.30.70.1530">
    <property type="entry name" value="Hypothetical protein rpa1041"/>
    <property type="match status" value="1"/>
</dbReference>
<dbReference type="Gene3D" id="3.30.300.30">
    <property type="match status" value="1"/>
</dbReference>
<dbReference type="InterPro" id="IPR013556">
    <property type="entry name" value="Flag_M-ring_C"/>
</dbReference>
<proteinExistence type="inferred from homology"/>
<dbReference type="PANTHER" id="PTHR30046">
    <property type="entry name" value="FLAGELLAR M-RING PROTEIN"/>
    <property type="match status" value="1"/>
</dbReference>
<keyword evidence="8 9" id="KW-0975">Bacterial flagellum</keyword>
<evidence type="ECO:0000259" key="11">
    <source>
        <dbReference type="Pfam" id="PF01514"/>
    </source>
</evidence>
<dbReference type="PRINTS" id="PR01009">
    <property type="entry name" value="FLGMRINGFLIF"/>
</dbReference>
<evidence type="ECO:0000256" key="8">
    <source>
        <dbReference type="ARBA" id="ARBA00023143"/>
    </source>
</evidence>
<name>A0ABU9VQK0_9CLOT</name>
<keyword evidence="13" id="KW-0966">Cell projection</keyword>
<dbReference type="RefSeq" id="WP_343184807.1">
    <property type="nucleotide sequence ID" value="NZ_JBCITM010000002.1"/>
</dbReference>
<gene>
    <name evidence="13" type="primary">fliF</name>
    <name evidence="13" type="ORF">AAIG11_03110</name>
</gene>
<feature type="transmembrane region" description="Helical" evidence="10">
    <location>
        <begin position="25"/>
        <end position="45"/>
    </location>
</feature>
<dbReference type="PIRSF" id="PIRSF004862">
    <property type="entry name" value="FliF"/>
    <property type="match status" value="1"/>
</dbReference>
<evidence type="ECO:0000256" key="6">
    <source>
        <dbReference type="ARBA" id="ARBA00022989"/>
    </source>
</evidence>
<evidence type="ECO:0000256" key="5">
    <source>
        <dbReference type="ARBA" id="ARBA00022692"/>
    </source>
</evidence>
<keyword evidence="5 10" id="KW-0812">Transmembrane</keyword>
<evidence type="ECO:0000256" key="7">
    <source>
        <dbReference type="ARBA" id="ARBA00023136"/>
    </source>
</evidence>
<dbReference type="Proteomes" id="UP001407405">
    <property type="component" value="Unassembled WGS sequence"/>
</dbReference>
<keyword evidence="7 10" id="KW-0472">Membrane</keyword>
<dbReference type="InterPro" id="IPR043427">
    <property type="entry name" value="YscJ/FliF"/>
</dbReference>
<dbReference type="NCBIfam" id="TIGR00206">
    <property type="entry name" value="fliF"/>
    <property type="match status" value="1"/>
</dbReference>
<evidence type="ECO:0000256" key="2">
    <source>
        <dbReference type="ARBA" id="ARBA00004651"/>
    </source>
</evidence>
<accession>A0ABU9VQK0</accession>
<reference evidence="13 14" key="1">
    <citation type="submission" date="2024-04" db="EMBL/GenBank/DDBJ databases">
        <title>Genome sequencing and metabolic network reconstruction of aminoacids and betaine degradation by Anoxynatronum sibiricum.</title>
        <authorList>
            <person name="Detkova E.N."/>
            <person name="Boltjanskaja Y.V."/>
            <person name="Mardanov A.V."/>
            <person name="Kevbrin V."/>
        </authorList>
    </citation>
    <scope>NUCLEOTIDE SEQUENCE [LARGE SCALE GENOMIC DNA]</scope>
    <source>
        <strain evidence="13 14">Z-7981</strain>
    </source>
</reference>
<evidence type="ECO:0000256" key="9">
    <source>
        <dbReference type="PIRNR" id="PIRNR004862"/>
    </source>
</evidence>
<keyword evidence="14" id="KW-1185">Reference proteome</keyword>
<evidence type="ECO:0000256" key="3">
    <source>
        <dbReference type="ARBA" id="ARBA00007971"/>
    </source>
</evidence>
<comment type="similarity">
    <text evidence="3 9">Belongs to the FliF family.</text>
</comment>
<evidence type="ECO:0000313" key="13">
    <source>
        <dbReference type="EMBL" id="MEN1759453.1"/>
    </source>
</evidence>
<dbReference type="Pfam" id="PF01514">
    <property type="entry name" value="YscJ_FliF"/>
    <property type="match status" value="1"/>
</dbReference>
<evidence type="ECO:0000256" key="4">
    <source>
        <dbReference type="ARBA" id="ARBA00022475"/>
    </source>
</evidence>